<gene>
    <name evidence="1" type="ORF">ABI_14920</name>
</gene>
<dbReference type="InterPro" id="IPR036412">
    <property type="entry name" value="HAD-like_sf"/>
</dbReference>
<accession>F4QIZ0</accession>
<dbReference type="InterPro" id="IPR006439">
    <property type="entry name" value="HAD-SF_hydro_IA"/>
</dbReference>
<evidence type="ECO:0000313" key="1">
    <source>
        <dbReference type="EMBL" id="EGF93053.1"/>
    </source>
</evidence>
<proteinExistence type="predicted"/>
<protein>
    <submittedName>
        <fullName evidence="1">Protein SSM1</fullName>
    </submittedName>
</protein>
<dbReference type="InterPro" id="IPR010237">
    <property type="entry name" value="Pyr-5-nucltdase"/>
</dbReference>
<dbReference type="NCBIfam" id="TIGR01993">
    <property type="entry name" value="Pyr-5-nucltdase"/>
    <property type="match status" value="1"/>
</dbReference>
<dbReference type="SFLD" id="SFLDG01132">
    <property type="entry name" value="C1.5.3:_5'-Nucleotidase_Like"/>
    <property type="match status" value="1"/>
</dbReference>
<reference evidence="2" key="1">
    <citation type="submission" date="2011-03" db="EMBL/GenBank/DDBJ databases">
        <title>Draft genome sequence of Brevundimonas diminuta.</title>
        <authorList>
            <person name="Brown P.J.B."/>
            <person name="Buechlein A."/>
            <person name="Hemmerich C."/>
            <person name="Brun Y.V."/>
        </authorList>
    </citation>
    <scope>NUCLEOTIDE SEQUENCE [LARGE SCALE GENOMIC DNA]</scope>
    <source>
        <strain evidence="2">C19</strain>
    </source>
</reference>
<dbReference type="HOGENOM" id="CLU_059493_2_1_5"/>
<dbReference type="AlphaFoldDB" id="F4QIZ0"/>
<dbReference type="eggNOG" id="COG1011">
    <property type="taxonomic scope" value="Bacteria"/>
</dbReference>
<dbReference type="Gene3D" id="3.40.50.1000">
    <property type="entry name" value="HAD superfamily/HAD-like"/>
    <property type="match status" value="1"/>
</dbReference>
<dbReference type="PANTHER" id="PTHR12725:SF117">
    <property type="entry name" value="HALOACID DEHALOGENASE-LIKE HYDROLASE"/>
    <property type="match status" value="1"/>
</dbReference>
<dbReference type="SUPFAM" id="SSF56784">
    <property type="entry name" value="HAD-like"/>
    <property type="match status" value="1"/>
</dbReference>
<dbReference type="STRING" id="715226.ABI_14920"/>
<name>F4QIZ0_9CAUL</name>
<dbReference type="SFLD" id="SFLDG01129">
    <property type="entry name" value="C1.5:_HAD__Beta-PGM__Phosphata"/>
    <property type="match status" value="1"/>
</dbReference>
<dbReference type="Gene3D" id="1.10.150.450">
    <property type="match status" value="1"/>
</dbReference>
<dbReference type="OrthoDB" id="9803141at2"/>
<dbReference type="RefSeq" id="WP_006272238.1">
    <property type="nucleotide sequence ID" value="NZ_GL883077.1"/>
</dbReference>
<dbReference type="InterPro" id="IPR023214">
    <property type="entry name" value="HAD_sf"/>
</dbReference>
<organism evidence="1 2">
    <name type="scientific">Asticcacaulis biprosthecium C19</name>
    <dbReference type="NCBI Taxonomy" id="715226"/>
    <lineage>
        <taxon>Bacteria</taxon>
        <taxon>Pseudomonadati</taxon>
        <taxon>Pseudomonadota</taxon>
        <taxon>Alphaproteobacteria</taxon>
        <taxon>Caulobacterales</taxon>
        <taxon>Caulobacteraceae</taxon>
        <taxon>Asticcacaulis</taxon>
    </lineage>
</organism>
<dbReference type="Proteomes" id="UP000006512">
    <property type="component" value="Unassembled WGS sequence"/>
</dbReference>
<dbReference type="Pfam" id="PF00702">
    <property type="entry name" value="Hydrolase"/>
    <property type="match status" value="1"/>
</dbReference>
<dbReference type="SFLD" id="SFLDS00003">
    <property type="entry name" value="Haloacid_Dehalogenase"/>
    <property type="match status" value="1"/>
</dbReference>
<dbReference type="NCBIfam" id="TIGR01509">
    <property type="entry name" value="HAD-SF-IA-v3"/>
    <property type="match status" value="1"/>
</dbReference>
<keyword evidence="2" id="KW-1185">Reference proteome</keyword>
<sequence length="218" mass="24423">MPLPAALAHVDTWIFDLDQTLYPHEAEVMALIEGKMTAFVARETGLSQPDAYALQKSYLFEHGTTLAGLMAHHGVEPRRFLDEVHDVSLDTLVPDPELNAMVASMKGRRIVFTNGDEPHAVRILEKLEMTALFDGVFHLEHANYIPKPNLLTFELMMKAHIVDPNTAAFFEDSPKNLKPACELGMKTILVGPKADGNTDPWVHFRDLNLKSFLRNHLG</sequence>
<evidence type="ECO:0000313" key="2">
    <source>
        <dbReference type="Proteomes" id="UP000006512"/>
    </source>
</evidence>
<dbReference type="PANTHER" id="PTHR12725">
    <property type="entry name" value="HALOACID DEHALOGENASE-LIKE HYDROLASE"/>
    <property type="match status" value="1"/>
</dbReference>
<dbReference type="EMBL" id="GL883077">
    <property type="protein sequence ID" value="EGF93053.1"/>
    <property type="molecule type" value="Genomic_DNA"/>
</dbReference>